<dbReference type="HOGENOM" id="CLU_1551386_0_0_1"/>
<reference evidence="2 3" key="1">
    <citation type="submission" date="2014-04" db="EMBL/GenBank/DDBJ databases">
        <authorList>
            <consortium name="DOE Joint Genome Institute"/>
            <person name="Kuo A."/>
            <person name="Girlanda M."/>
            <person name="Perotto S."/>
            <person name="Kohler A."/>
            <person name="Nagy L.G."/>
            <person name="Floudas D."/>
            <person name="Copeland A."/>
            <person name="Barry K.W."/>
            <person name="Cichocki N."/>
            <person name="Veneault-Fourrey C."/>
            <person name="LaButti K."/>
            <person name="Lindquist E.A."/>
            <person name="Lipzen A."/>
            <person name="Lundell T."/>
            <person name="Morin E."/>
            <person name="Murat C."/>
            <person name="Sun H."/>
            <person name="Tunlid A."/>
            <person name="Henrissat B."/>
            <person name="Grigoriev I.V."/>
            <person name="Hibbett D.S."/>
            <person name="Martin F."/>
            <person name="Nordberg H.P."/>
            <person name="Cantor M.N."/>
            <person name="Hua S.X."/>
        </authorList>
    </citation>
    <scope>NUCLEOTIDE SEQUENCE [LARGE SCALE GENOMIC DNA]</scope>
    <source>
        <strain evidence="2 3">MUT 4182</strain>
    </source>
</reference>
<feature type="region of interest" description="Disordered" evidence="1">
    <location>
        <begin position="1"/>
        <end position="43"/>
    </location>
</feature>
<feature type="compositionally biased region" description="Acidic residues" evidence="1">
    <location>
        <begin position="107"/>
        <end position="118"/>
    </location>
</feature>
<evidence type="ECO:0000313" key="2">
    <source>
        <dbReference type="EMBL" id="KIO29906.1"/>
    </source>
</evidence>
<gene>
    <name evidence="2" type="ORF">M407DRAFT_20970</name>
</gene>
<feature type="compositionally biased region" description="Polar residues" evidence="1">
    <location>
        <begin position="163"/>
        <end position="173"/>
    </location>
</feature>
<accession>A0A0C3QP08</accession>
<dbReference type="EMBL" id="KN822977">
    <property type="protein sequence ID" value="KIO29906.1"/>
    <property type="molecule type" value="Genomic_DNA"/>
</dbReference>
<feature type="region of interest" description="Disordered" evidence="1">
    <location>
        <begin position="79"/>
        <end position="173"/>
    </location>
</feature>
<organism evidence="2 3">
    <name type="scientific">Tulasnella calospora MUT 4182</name>
    <dbReference type="NCBI Taxonomy" id="1051891"/>
    <lineage>
        <taxon>Eukaryota</taxon>
        <taxon>Fungi</taxon>
        <taxon>Dikarya</taxon>
        <taxon>Basidiomycota</taxon>
        <taxon>Agaricomycotina</taxon>
        <taxon>Agaricomycetes</taxon>
        <taxon>Cantharellales</taxon>
        <taxon>Tulasnellaceae</taxon>
        <taxon>Tulasnella</taxon>
    </lineage>
</organism>
<protein>
    <submittedName>
        <fullName evidence="2">Uncharacterized protein</fullName>
    </submittedName>
</protein>
<sequence>AAQNLKSLISPHPVQFLAAEPKRRSKKSNKEKAKPTVTSSLPPVQPADEWICGFCEFNLFYGDDSALRRAVRARKSLLTRRRRARERAAAAASGQGKLLAAAKKGDESDEEDLPEEEQEAKFVDPAEVDARVAASMGNASRKPVVRDKIGGAPPGSGGIAAAESTTVSGTAKA</sequence>
<feature type="compositionally biased region" description="Low complexity" evidence="1">
    <location>
        <begin position="89"/>
        <end position="102"/>
    </location>
</feature>
<proteinExistence type="predicted"/>
<name>A0A0C3QP08_9AGAM</name>
<evidence type="ECO:0000313" key="3">
    <source>
        <dbReference type="Proteomes" id="UP000054248"/>
    </source>
</evidence>
<evidence type="ECO:0000256" key="1">
    <source>
        <dbReference type="SAM" id="MobiDB-lite"/>
    </source>
</evidence>
<keyword evidence="3" id="KW-1185">Reference proteome</keyword>
<feature type="compositionally biased region" description="Basic and acidic residues" evidence="1">
    <location>
        <begin position="119"/>
        <end position="130"/>
    </location>
</feature>
<dbReference type="AlphaFoldDB" id="A0A0C3QP08"/>
<dbReference type="OrthoDB" id="2507488at2759"/>
<reference evidence="3" key="2">
    <citation type="submission" date="2015-01" db="EMBL/GenBank/DDBJ databases">
        <title>Evolutionary Origins and Diversification of the Mycorrhizal Mutualists.</title>
        <authorList>
            <consortium name="DOE Joint Genome Institute"/>
            <consortium name="Mycorrhizal Genomics Consortium"/>
            <person name="Kohler A."/>
            <person name="Kuo A."/>
            <person name="Nagy L.G."/>
            <person name="Floudas D."/>
            <person name="Copeland A."/>
            <person name="Barry K.W."/>
            <person name="Cichocki N."/>
            <person name="Veneault-Fourrey C."/>
            <person name="LaButti K."/>
            <person name="Lindquist E.A."/>
            <person name="Lipzen A."/>
            <person name="Lundell T."/>
            <person name="Morin E."/>
            <person name="Murat C."/>
            <person name="Riley R."/>
            <person name="Ohm R."/>
            <person name="Sun H."/>
            <person name="Tunlid A."/>
            <person name="Henrissat B."/>
            <person name="Grigoriev I.V."/>
            <person name="Hibbett D.S."/>
            <person name="Martin F."/>
        </authorList>
    </citation>
    <scope>NUCLEOTIDE SEQUENCE [LARGE SCALE GENOMIC DNA]</scope>
    <source>
        <strain evidence="3">MUT 4182</strain>
    </source>
</reference>
<feature type="non-terminal residue" evidence="2">
    <location>
        <position position="1"/>
    </location>
</feature>
<dbReference type="Proteomes" id="UP000054248">
    <property type="component" value="Unassembled WGS sequence"/>
</dbReference>